<accession>A0A4Q7JER1</accession>
<dbReference type="SUPFAM" id="SSF53067">
    <property type="entry name" value="Actin-like ATPase domain"/>
    <property type="match status" value="1"/>
</dbReference>
<dbReference type="EMBL" id="SFCC01000002">
    <property type="protein sequence ID" value="RZQ65243.1"/>
    <property type="molecule type" value="Genomic_DNA"/>
</dbReference>
<dbReference type="Proteomes" id="UP000292003">
    <property type="component" value="Unassembled WGS sequence"/>
</dbReference>
<dbReference type="InterPro" id="IPR018335">
    <property type="entry name" value="Tscrpt_reg_HTH_Crp-type_CS"/>
</dbReference>
<dbReference type="Gene3D" id="1.10.10.10">
    <property type="entry name" value="Winged helix-like DNA-binding domain superfamily/Winged helix DNA-binding domain"/>
    <property type="match status" value="1"/>
</dbReference>
<comment type="similarity">
    <text evidence="1">Belongs to the ROK (NagC/XylR) family.</text>
</comment>
<dbReference type="AlphaFoldDB" id="A0A4Q7JER1"/>
<keyword evidence="3" id="KW-1185">Reference proteome</keyword>
<name>A0A4Q7JER1_9PSEU</name>
<dbReference type="PROSITE" id="PS00042">
    <property type="entry name" value="HTH_CRP_1"/>
    <property type="match status" value="1"/>
</dbReference>
<dbReference type="SUPFAM" id="SSF46785">
    <property type="entry name" value="Winged helix' DNA-binding domain"/>
    <property type="match status" value="1"/>
</dbReference>
<dbReference type="InterPro" id="IPR036388">
    <property type="entry name" value="WH-like_DNA-bd_sf"/>
</dbReference>
<proteinExistence type="inferred from homology"/>
<dbReference type="PANTHER" id="PTHR18964:SF149">
    <property type="entry name" value="BIFUNCTIONAL UDP-N-ACETYLGLUCOSAMINE 2-EPIMERASE_N-ACETYLMANNOSAMINE KINASE"/>
    <property type="match status" value="1"/>
</dbReference>
<dbReference type="InterPro" id="IPR043129">
    <property type="entry name" value="ATPase_NBD"/>
</dbReference>
<dbReference type="InterPro" id="IPR000600">
    <property type="entry name" value="ROK"/>
</dbReference>
<sequence length="366" mass="37536">MTQPRQARQANTAAVLQLLARRGPVARSDIAKALALNHGSVGRIIEPLLTAGIVRELTEQPGRIGRPRVPVELNPSSRHAVGVHLGLERTTVGLTDLAGRCVERYAEERDPSDAAATLRRAAELAATTAASAPGPVLGVGVITGGEVDRAAGRVVRHDALGWTGVDVATPLRAGTGLDVVVDSNVRAHLGAELTFGAAPAEHSVLYLFVGNVAEMGFVATASDTIVQGTVGRILVPGLTGGHARFGECGTDRALLAAARSAGLTVTSLPDLLRLADDADPAATRLLEARSTQVALLADTLHDLTGAGLILLGGSGAPSDHWLDAVRDRAEAVPPEALVRPRSGPDSLVMAAAGLVVRGFLATGVAA</sequence>
<dbReference type="PANTHER" id="PTHR18964">
    <property type="entry name" value="ROK (REPRESSOR, ORF, KINASE) FAMILY"/>
    <property type="match status" value="1"/>
</dbReference>
<evidence type="ECO:0000313" key="3">
    <source>
        <dbReference type="Proteomes" id="UP000292003"/>
    </source>
</evidence>
<comment type="caution">
    <text evidence="2">The sequence shown here is derived from an EMBL/GenBank/DDBJ whole genome shotgun (WGS) entry which is preliminary data.</text>
</comment>
<dbReference type="RefSeq" id="WP_130474029.1">
    <property type="nucleotide sequence ID" value="NZ_SFCC01000002.1"/>
</dbReference>
<dbReference type="Pfam" id="PF00480">
    <property type="entry name" value="ROK"/>
    <property type="match status" value="1"/>
</dbReference>
<reference evidence="2 3" key="1">
    <citation type="submission" date="2019-02" db="EMBL/GenBank/DDBJ databases">
        <title>Draft genome sequence of Amycolatopsis sp. 8-3EHSu isolated from roots of Suaeda maritima.</title>
        <authorList>
            <person name="Duangmal K."/>
            <person name="Chantavorakit T."/>
        </authorList>
    </citation>
    <scope>NUCLEOTIDE SEQUENCE [LARGE SCALE GENOMIC DNA]</scope>
    <source>
        <strain evidence="2 3">8-3EHSu</strain>
    </source>
</reference>
<evidence type="ECO:0000256" key="1">
    <source>
        <dbReference type="ARBA" id="ARBA00006479"/>
    </source>
</evidence>
<dbReference type="OrthoDB" id="3605644at2"/>
<organism evidence="2 3">
    <name type="scientific">Amycolatopsis suaedae</name>
    <dbReference type="NCBI Taxonomy" id="2510978"/>
    <lineage>
        <taxon>Bacteria</taxon>
        <taxon>Bacillati</taxon>
        <taxon>Actinomycetota</taxon>
        <taxon>Actinomycetes</taxon>
        <taxon>Pseudonocardiales</taxon>
        <taxon>Pseudonocardiaceae</taxon>
        <taxon>Amycolatopsis</taxon>
    </lineage>
</organism>
<gene>
    <name evidence="2" type="ORF">EWH70_04970</name>
</gene>
<dbReference type="InterPro" id="IPR036390">
    <property type="entry name" value="WH_DNA-bd_sf"/>
</dbReference>
<dbReference type="GO" id="GO:0003700">
    <property type="term" value="F:DNA-binding transcription factor activity"/>
    <property type="evidence" value="ECO:0007669"/>
    <property type="project" value="InterPro"/>
</dbReference>
<protein>
    <submittedName>
        <fullName evidence="2">ROK family transcriptional regulator</fullName>
    </submittedName>
</protein>
<evidence type="ECO:0000313" key="2">
    <source>
        <dbReference type="EMBL" id="RZQ65243.1"/>
    </source>
</evidence>
<dbReference type="Gene3D" id="3.30.420.40">
    <property type="match status" value="2"/>
</dbReference>